<dbReference type="NCBIfam" id="TIGR00254">
    <property type="entry name" value="GGDEF"/>
    <property type="match status" value="1"/>
</dbReference>
<dbReference type="Proteomes" id="UP001595978">
    <property type="component" value="Unassembled WGS sequence"/>
</dbReference>
<dbReference type="Pfam" id="PF00990">
    <property type="entry name" value="GGDEF"/>
    <property type="match status" value="1"/>
</dbReference>
<keyword evidence="5" id="KW-1185">Reference proteome</keyword>
<dbReference type="PANTHER" id="PTHR44757">
    <property type="entry name" value="DIGUANYLATE CYCLASE DGCP"/>
    <property type="match status" value="1"/>
</dbReference>
<dbReference type="InterPro" id="IPR035965">
    <property type="entry name" value="PAS-like_dom_sf"/>
</dbReference>
<dbReference type="SMART" id="SM00091">
    <property type="entry name" value="PAS"/>
    <property type="match status" value="2"/>
</dbReference>
<dbReference type="PROSITE" id="PS50112">
    <property type="entry name" value="PAS"/>
    <property type="match status" value="1"/>
</dbReference>
<dbReference type="SMART" id="SM00086">
    <property type="entry name" value="PAC"/>
    <property type="match status" value="1"/>
</dbReference>
<dbReference type="EC" id="2.7.7.65" evidence="4"/>
<dbReference type="InterPro" id="IPR000160">
    <property type="entry name" value="GGDEF_dom"/>
</dbReference>
<dbReference type="InterPro" id="IPR043128">
    <property type="entry name" value="Rev_trsase/Diguanyl_cyclase"/>
</dbReference>
<dbReference type="InterPro" id="IPR013655">
    <property type="entry name" value="PAS_fold_3"/>
</dbReference>
<sequence>MKQDISRELFMEIDQLHTITNISENCSDLLGYEQDEMIGSNFYQYTVDFHENLLQFRGIIEIQLRGKKGNVRTFDVFVVPDAIGGAKMSLIDITKYKQIEESEKRFRMILENTDDVVYMYQILPERKFLYVNSAMERETGYSLEDFYHDPDLPFKIVHPEDLHVQLKKITGTTNFSEPFQARYMKKNGQYIWCEDRVIPFYNHKGKLEKIAGFSRDVSDRIALEKKLKELSFYDSLTSLFNRNYYEKQEEKLNTRDDRPIGIIICDLDNLKHINDSLGHTYGDKLLIQMGNLLKNSLQSETVARYGGDEFVILIENTTESNVKTIFTKIRKTIDEYNRTHVNLPIELSMGWAFSPHSIGYMKKTFKEADRMMYAEKYKKKRI</sequence>
<evidence type="ECO:0000259" key="3">
    <source>
        <dbReference type="PROSITE" id="PS50887"/>
    </source>
</evidence>
<protein>
    <submittedName>
        <fullName evidence="4">Diguanylate cyclase domain-containing protein</fullName>
        <ecNumber evidence="4">2.7.7.65</ecNumber>
    </submittedName>
</protein>
<accession>A0ABW0R9H1</accession>
<dbReference type="GO" id="GO:0052621">
    <property type="term" value="F:diguanylate cyclase activity"/>
    <property type="evidence" value="ECO:0007669"/>
    <property type="project" value="UniProtKB-EC"/>
</dbReference>
<evidence type="ECO:0000259" key="1">
    <source>
        <dbReference type="PROSITE" id="PS50112"/>
    </source>
</evidence>
<dbReference type="PROSITE" id="PS50113">
    <property type="entry name" value="PAC"/>
    <property type="match status" value="1"/>
</dbReference>
<dbReference type="InterPro" id="IPR000700">
    <property type="entry name" value="PAS-assoc_C"/>
</dbReference>
<organism evidence="4 5">
    <name type="scientific">Ureibacillus suwonensis</name>
    <dbReference type="NCBI Taxonomy" id="313007"/>
    <lineage>
        <taxon>Bacteria</taxon>
        <taxon>Bacillati</taxon>
        <taxon>Bacillota</taxon>
        <taxon>Bacilli</taxon>
        <taxon>Bacillales</taxon>
        <taxon>Caryophanaceae</taxon>
        <taxon>Ureibacillus</taxon>
    </lineage>
</organism>
<dbReference type="InterPro" id="IPR001610">
    <property type="entry name" value="PAC"/>
</dbReference>
<dbReference type="SMART" id="SM00267">
    <property type="entry name" value="GGDEF"/>
    <property type="match status" value="1"/>
</dbReference>
<reference evidence="5" key="1">
    <citation type="journal article" date="2019" name="Int. J. Syst. Evol. Microbiol.">
        <title>The Global Catalogue of Microorganisms (GCM) 10K type strain sequencing project: providing services to taxonomists for standard genome sequencing and annotation.</title>
        <authorList>
            <consortium name="The Broad Institute Genomics Platform"/>
            <consortium name="The Broad Institute Genome Sequencing Center for Infectious Disease"/>
            <person name="Wu L."/>
            <person name="Ma J."/>
        </authorList>
    </citation>
    <scope>NUCLEOTIDE SEQUENCE [LARGE SCALE GENOMIC DNA]</scope>
    <source>
        <strain evidence="5">CCUG 56331</strain>
    </source>
</reference>
<dbReference type="InterPro" id="IPR000014">
    <property type="entry name" value="PAS"/>
</dbReference>
<dbReference type="InterPro" id="IPR029787">
    <property type="entry name" value="Nucleotide_cyclase"/>
</dbReference>
<evidence type="ECO:0000313" key="5">
    <source>
        <dbReference type="Proteomes" id="UP001595978"/>
    </source>
</evidence>
<dbReference type="PANTHER" id="PTHR44757:SF2">
    <property type="entry name" value="BIOFILM ARCHITECTURE MAINTENANCE PROTEIN MBAA"/>
    <property type="match status" value="1"/>
</dbReference>
<dbReference type="Gene3D" id="3.30.450.20">
    <property type="entry name" value="PAS domain"/>
    <property type="match status" value="2"/>
</dbReference>
<keyword evidence="4" id="KW-0548">Nucleotidyltransferase</keyword>
<dbReference type="PROSITE" id="PS50887">
    <property type="entry name" value="GGDEF"/>
    <property type="match status" value="1"/>
</dbReference>
<comment type="caution">
    <text evidence="4">The sequence shown here is derived from an EMBL/GenBank/DDBJ whole genome shotgun (WGS) entry which is preliminary data.</text>
</comment>
<evidence type="ECO:0000259" key="2">
    <source>
        <dbReference type="PROSITE" id="PS50113"/>
    </source>
</evidence>
<gene>
    <name evidence="4" type="ORF">ACFPOH_06390</name>
</gene>
<dbReference type="SUPFAM" id="SSF55073">
    <property type="entry name" value="Nucleotide cyclase"/>
    <property type="match status" value="1"/>
</dbReference>
<dbReference type="EMBL" id="JBHSNQ010000049">
    <property type="protein sequence ID" value="MFC5541409.1"/>
    <property type="molecule type" value="Genomic_DNA"/>
</dbReference>
<feature type="domain" description="PAS" evidence="1">
    <location>
        <begin position="102"/>
        <end position="161"/>
    </location>
</feature>
<dbReference type="NCBIfam" id="TIGR00229">
    <property type="entry name" value="sensory_box"/>
    <property type="match status" value="1"/>
</dbReference>
<dbReference type="CDD" id="cd00130">
    <property type="entry name" value="PAS"/>
    <property type="match status" value="2"/>
</dbReference>
<feature type="domain" description="PAC" evidence="2">
    <location>
        <begin position="177"/>
        <end position="229"/>
    </location>
</feature>
<proteinExistence type="predicted"/>
<dbReference type="RefSeq" id="WP_342581819.1">
    <property type="nucleotide sequence ID" value="NZ_JBHSNQ010000049.1"/>
</dbReference>
<dbReference type="SUPFAM" id="SSF55785">
    <property type="entry name" value="PYP-like sensor domain (PAS domain)"/>
    <property type="match status" value="2"/>
</dbReference>
<feature type="domain" description="GGDEF" evidence="3">
    <location>
        <begin position="258"/>
        <end position="382"/>
    </location>
</feature>
<name>A0ABW0R9H1_9BACL</name>
<keyword evidence="4" id="KW-0808">Transferase</keyword>
<dbReference type="Gene3D" id="3.30.70.270">
    <property type="match status" value="1"/>
</dbReference>
<dbReference type="InterPro" id="IPR052155">
    <property type="entry name" value="Biofilm_reg_signaling"/>
</dbReference>
<dbReference type="Pfam" id="PF08447">
    <property type="entry name" value="PAS_3"/>
    <property type="match status" value="1"/>
</dbReference>
<dbReference type="CDD" id="cd01949">
    <property type="entry name" value="GGDEF"/>
    <property type="match status" value="1"/>
</dbReference>
<evidence type="ECO:0000313" key="4">
    <source>
        <dbReference type="EMBL" id="MFC5541409.1"/>
    </source>
</evidence>